<accession>A0ACB8CMF6</accession>
<protein>
    <submittedName>
        <fullName evidence="1">Uncharacterized protein</fullName>
    </submittedName>
</protein>
<proteinExistence type="predicted"/>
<organism evidence="1 2">
    <name type="scientific">Dermacentor silvarum</name>
    <name type="common">Tick</name>
    <dbReference type="NCBI Taxonomy" id="543639"/>
    <lineage>
        <taxon>Eukaryota</taxon>
        <taxon>Metazoa</taxon>
        <taxon>Ecdysozoa</taxon>
        <taxon>Arthropoda</taxon>
        <taxon>Chelicerata</taxon>
        <taxon>Arachnida</taxon>
        <taxon>Acari</taxon>
        <taxon>Parasitiformes</taxon>
        <taxon>Ixodida</taxon>
        <taxon>Ixodoidea</taxon>
        <taxon>Ixodidae</taxon>
        <taxon>Rhipicephalinae</taxon>
        <taxon>Dermacentor</taxon>
    </lineage>
</organism>
<reference evidence="1" key="1">
    <citation type="submission" date="2020-05" db="EMBL/GenBank/DDBJ databases">
        <title>Large-scale comparative analyses of tick genomes elucidate their genetic diversity and vector capacities.</title>
        <authorList>
            <person name="Jia N."/>
            <person name="Wang J."/>
            <person name="Shi W."/>
            <person name="Du L."/>
            <person name="Sun Y."/>
            <person name="Zhan W."/>
            <person name="Jiang J."/>
            <person name="Wang Q."/>
            <person name="Zhang B."/>
            <person name="Ji P."/>
            <person name="Sakyi L.B."/>
            <person name="Cui X."/>
            <person name="Yuan T."/>
            <person name="Jiang B."/>
            <person name="Yang W."/>
            <person name="Lam T.T.-Y."/>
            <person name="Chang Q."/>
            <person name="Ding S."/>
            <person name="Wang X."/>
            <person name="Zhu J."/>
            <person name="Ruan X."/>
            <person name="Zhao L."/>
            <person name="Wei J."/>
            <person name="Que T."/>
            <person name="Du C."/>
            <person name="Cheng J."/>
            <person name="Dai P."/>
            <person name="Han X."/>
            <person name="Huang E."/>
            <person name="Gao Y."/>
            <person name="Liu J."/>
            <person name="Shao H."/>
            <person name="Ye R."/>
            <person name="Li L."/>
            <person name="Wei W."/>
            <person name="Wang X."/>
            <person name="Wang C."/>
            <person name="Yang T."/>
            <person name="Huo Q."/>
            <person name="Li W."/>
            <person name="Guo W."/>
            <person name="Chen H."/>
            <person name="Zhou L."/>
            <person name="Ni X."/>
            <person name="Tian J."/>
            <person name="Zhou Y."/>
            <person name="Sheng Y."/>
            <person name="Liu T."/>
            <person name="Pan Y."/>
            <person name="Xia L."/>
            <person name="Li J."/>
            <person name="Zhao F."/>
            <person name="Cao W."/>
        </authorList>
    </citation>
    <scope>NUCLEOTIDE SEQUENCE</scope>
    <source>
        <strain evidence="1">Dsil-2018</strain>
    </source>
</reference>
<sequence length="611" mass="66995">MATSAAIEYRRPRGDDLDPESSLASDNQRVLWWVLVRRGQSAKRFLWACCGCCTMVVAAVFVGAATVALGHGSAKAPRLNWLSALDPTHCTSTACRRYARELNDSLDWRQQPCDDLYGFVCGRWPRHAGSVRSRAELGAQAQALASALSARESGHVGALVRACLRRDPGADGDLELLRQFLEARGLPWPRDPTLPLLDVLADLSANWNLHLWFQLDVIVGEKPAVELRQSPSLVGWIKARRARRGSGYELWVTRALTLFGGAPGGNVSLSVTTMINAMDNLVTTLMGAAVDLQSQKLIKTSVTNLSLLVPLGNTTDAWLKLFNRILVLPPGIALGRHDAVRLRDRDVINTSVYLAGLDTETETRLALSVGLRVVELLGWMVDPRLEAPPDPPEGQRTRRCLSQVQHLVGAAWRDLLIMPHHDGGVIDAVRSVLQRARPALPGPAVLFNNASTDSPALLQVAQGTTAFSSWIALSEAHAQERRDSTAALMLEPYSWLFPFFHEDLPVAVNFAGLGELAARRLLDEYHSSPTSRRDRYALIVALSALRLLGASTPDDQRLFFVAMCHTHCTSTGEEASEKRVRAARRCNDVAMPLLAFKDAFRCLPSARGKKA</sequence>
<keyword evidence="2" id="KW-1185">Reference proteome</keyword>
<name>A0ACB8CMF6_DERSI</name>
<evidence type="ECO:0000313" key="2">
    <source>
        <dbReference type="Proteomes" id="UP000821865"/>
    </source>
</evidence>
<dbReference type="EMBL" id="CM023475">
    <property type="protein sequence ID" value="KAH7946026.1"/>
    <property type="molecule type" value="Genomic_DNA"/>
</dbReference>
<gene>
    <name evidence="1" type="ORF">HPB49_019180</name>
</gene>
<evidence type="ECO:0000313" key="1">
    <source>
        <dbReference type="EMBL" id="KAH7946026.1"/>
    </source>
</evidence>
<comment type="caution">
    <text evidence="1">The sequence shown here is derived from an EMBL/GenBank/DDBJ whole genome shotgun (WGS) entry which is preliminary data.</text>
</comment>
<dbReference type="Proteomes" id="UP000821865">
    <property type="component" value="Chromosome 6"/>
</dbReference>